<evidence type="ECO:0000256" key="6">
    <source>
        <dbReference type="SAM" id="SignalP"/>
    </source>
</evidence>
<comment type="caution">
    <text evidence="8">The sequence shown here is derived from an EMBL/GenBank/DDBJ whole genome shotgun (WGS) entry which is preliminary data.</text>
</comment>
<reference evidence="8 9" key="1">
    <citation type="submission" date="2019-01" db="EMBL/GenBank/DDBJ databases">
        <title>A draft genome assembly of the solar-powered sea slug Elysia chlorotica.</title>
        <authorList>
            <person name="Cai H."/>
            <person name="Li Q."/>
            <person name="Fang X."/>
            <person name="Li J."/>
            <person name="Curtis N.E."/>
            <person name="Altenburger A."/>
            <person name="Shibata T."/>
            <person name="Feng M."/>
            <person name="Maeda T."/>
            <person name="Schwartz J.A."/>
            <person name="Shigenobu S."/>
            <person name="Lundholm N."/>
            <person name="Nishiyama T."/>
            <person name="Yang H."/>
            <person name="Hasebe M."/>
            <person name="Li S."/>
            <person name="Pierce S.K."/>
            <person name="Wang J."/>
        </authorList>
    </citation>
    <scope>NUCLEOTIDE SEQUENCE [LARGE SCALE GENOMIC DNA]</scope>
    <source>
        <strain evidence="8">EC2010</strain>
        <tissue evidence="8">Whole organism of an adult</tissue>
    </source>
</reference>
<evidence type="ECO:0000256" key="5">
    <source>
        <dbReference type="SAM" id="MobiDB-lite"/>
    </source>
</evidence>
<comment type="subcellular location">
    <subcellularLocation>
        <location evidence="1">Secreted</location>
    </subcellularLocation>
</comment>
<dbReference type="Pfam" id="PF00151">
    <property type="entry name" value="Lipase"/>
    <property type="match status" value="2"/>
</dbReference>
<evidence type="ECO:0000259" key="7">
    <source>
        <dbReference type="Pfam" id="PF00151"/>
    </source>
</evidence>
<dbReference type="GO" id="GO:0016298">
    <property type="term" value="F:lipase activity"/>
    <property type="evidence" value="ECO:0007669"/>
    <property type="project" value="InterPro"/>
</dbReference>
<evidence type="ECO:0000313" key="9">
    <source>
        <dbReference type="Proteomes" id="UP000271974"/>
    </source>
</evidence>
<keyword evidence="9" id="KW-1185">Reference proteome</keyword>
<dbReference type="Gene3D" id="3.40.50.1820">
    <property type="entry name" value="alpha/beta hydrolase"/>
    <property type="match status" value="2"/>
</dbReference>
<proteinExistence type="inferred from homology"/>
<evidence type="ECO:0000256" key="4">
    <source>
        <dbReference type="RuleBase" id="RU004262"/>
    </source>
</evidence>
<accession>A0A433TV07</accession>
<feature type="region of interest" description="Disordered" evidence="5">
    <location>
        <begin position="116"/>
        <end position="141"/>
    </location>
</feature>
<name>A0A433TV07_ELYCH</name>
<gene>
    <name evidence="8" type="ORF">EGW08_006801</name>
</gene>
<evidence type="ECO:0000256" key="1">
    <source>
        <dbReference type="ARBA" id="ARBA00004613"/>
    </source>
</evidence>
<dbReference type="Proteomes" id="UP000271974">
    <property type="component" value="Unassembled WGS sequence"/>
</dbReference>
<feature type="chain" id="PRO_5019533975" description="Lipase domain-containing protein" evidence="6">
    <location>
        <begin position="25"/>
        <end position="630"/>
    </location>
</feature>
<dbReference type="STRING" id="188477.A0A433TV07"/>
<feature type="domain" description="Lipase" evidence="7">
    <location>
        <begin position="200"/>
        <end position="276"/>
    </location>
</feature>
<dbReference type="EMBL" id="RQTK01000170">
    <property type="protein sequence ID" value="RUS85410.1"/>
    <property type="molecule type" value="Genomic_DNA"/>
</dbReference>
<evidence type="ECO:0000313" key="8">
    <source>
        <dbReference type="EMBL" id="RUS85410.1"/>
    </source>
</evidence>
<dbReference type="InterPro" id="IPR029058">
    <property type="entry name" value="AB_hydrolase_fold"/>
</dbReference>
<dbReference type="OrthoDB" id="199913at2759"/>
<comment type="similarity">
    <text evidence="2 4">Belongs to the AB hydrolase superfamily. Lipase family.</text>
</comment>
<keyword evidence="6" id="KW-0732">Signal</keyword>
<dbReference type="AlphaFoldDB" id="A0A433TV07"/>
<protein>
    <recommendedName>
        <fullName evidence="7">Lipase domain-containing protein</fullName>
    </recommendedName>
</protein>
<organism evidence="8 9">
    <name type="scientific">Elysia chlorotica</name>
    <name type="common">Eastern emerald elysia</name>
    <name type="synonym">Sea slug</name>
    <dbReference type="NCBI Taxonomy" id="188477"/>
    <lineage>
        <taxon>Eukaryota</taxon>
        <taxon>Metazoa</taxon>
        <taxon>Spiralia</taxon>
        <taxon>Lophotrochozoa</taxon>
        <taxon>Mollusca</taxon>
        <taxon>Gastropoda</taxon>
        <taxon>Heterobranchia</taxon>
        <taxon>Euthyneura</taxon>
        <taxon>Panpulmonata</taxon>
        <taxon>Sacoglossa</taxon>
        <taxon>Placobranchoidea</taxon>
        <taxon>Plakobranchidae</taxon>
        <taxon>Elysia</taxon>
    </lineage>
</organism>
<dbReference type="GO" id="GO:0016042">
    <property type="term" value="P:lipid catabolic process"/>
    <property type="evidence" value="ECO:0007669"/>
    <property type="project" value="TreeGrafter"/>
</dbReference>
<dbReference type="SUPFAM" id="SSF53474">
    <property type="entry name" value="alpha/beta-Hydrolases"/>
    <property type="match status" value="2"/>
</dbReference>
<keyword evidence="3" id="KW-0964">Secreted</keyword>
<feature type="signal peptide" evidence="6">
    <location>
        <begin position="1"/>
        <end position="24"/>
    </location>
</feature>
<feature type="domain" description="Lipase" evidence="7">
    <location>
        <begin position="403"/>
        <end position="589"/>
    </location>
</feature>
<dbReference type="GO" id="GO:0005615">
    <property type="term" value="C:extracellular space"/>
    <property type="evidence" value="ECO:0007669"/>
    <property type="project" value="TreeGrafter"/>
</dbReference>
<evidence type="ECO:0000256" key="3">
    <source>
        <dbReference type="ARBA" id="ARBA00022525"/>
    </source>
</evidence>
<dbReference type="PANTHER" id="PTHR11610">
    <property type="entry name" value="LIPASE"/>
    <property type="match status" value="1"/>
</dbReference>
<sequence>MLRPYLSLACYLGVLWSYPWPVLAATRCYDGLGCYESLTLHALPQEPSHLRTEYRISCRGNPDHSVIKATDTDTDLKNKIGCSPTNRPPDRAQYRQSHLWTGGVRCRSFESGQDYRERNRQGSNHGPFASEADVLPNGHCAPLPMPKRHGYAIPYRMDRNNLIKLTGGPQVLTQTTGLPAGRLDVGLVILQPTEAWLATHQSCFSVGKPVRFITHGFRDSASAPWVTRMRNAFLAKEDCNVIAVDWHHGAPFPYEQAVANSFLVARQIGHLIRHLELVHTMRVCNKVLKHTFPYHSRKKVKSPVGISVESVHFYFRFRYAHHNKRPKQMRTMRTMRTSTNEHNERASPAREPRVNDDLRSSLGASRWPAFKPTKGERGGPRVEHRLPTQTVQVRDDFATYRLGLDPAEPYFDSFNDTLRLDQSDAIFVDVIHTDGERFTGYKGYGSLRQQGHVDFYPNGGQQQPGCGSASLGSAILQGISSEEGIGCSHHRAIELFIRSIEIGPIPTAQTATVDSNIINTNSNNNVSTSNETSHCMLWGNPKCPSWEMFEAGNCTSCPEDGCVPLGYHADSLPGVSGQIFLSTSAEYPFCGQDYVISVIVASGQKRAFGRLELILKEDSSASGSTIDFSR</sequence>
<dbReference type="InterPro" id="IPR000734">
    <property type="entry name" value="TAG_lipase"/>
</dbReference>
<evidence type="ECO:0000256" key="2">
    <source>
        <dbReference type="ARBA" id="ARBA00010701"/>
    </source>
</evidence>
<dbReference type="InterPro" id="IPR013818">
    <property type="entry name" value="Lipase"/>
</dbReference>